<dbReference type="PROSITE" id="PS00463">
    <property type="entry name" value="ZN2_CY6_FUNGAL_1"/>
    <property type="match status" value="1"/>
</dbReference>
<evidence type="ECO:0000256" key="5">
    <source>
        <dbReference type="ARBA" id="ARBA00023242"/>
    </source>
</evidence>
<dbReference type="InterPro" id="IPR036864">
    <property type="entry name" value="Zn2-C6_fun-type_DNA-bd_sf"/>
</dbReference>
<organism evidence="8 9">
    <name type="scientific">Aspergillus luchuensis (strain CBS 106.47)</name>
    <dbReference type="NCBI Taxonomy" id="1137211"/>
    <lineage>
        <taxon>Eukaryota</taxon>
        <taxon>Fungi</taxon>
        <taxon>Dikarya</taxon>
        <taxon>Ascomycota</taxon>
        <taxon>Pezizomycotina</taxon>
        <taxon>Eurotiomycetes</taxon>
        <taxon>Eurotiomycetidae</taxon>
        <taxon>Eurotiales</taxon>
        <taxon>Aspergillaceae</taxon>
        <taxon>Aspergillus</taxon>
        <taxon>Aspergillus subgen. Circumdati</taxon>
    </lineage>
</organism>
<dbReference type="EMBL" id="KV878279">
    <property type="protein sequence ID" value="OJZ79652.1"/>
    <property type="molecule type" value="Genomic_DNA"/>
</dbReference>
<keyword evidence="3" id="KW-0238">DNA-binding</keyword>
<keyword evidence="5" id="KW-0539">Nucleus</keyword>
<evidence type="ECO:0000313" key="9">
    <source>
        <dbReference type="Proteomes" id="UP000184063"/>
    </source>
</evidence>
<feature type="compositionally biased region" description="Low complexity" evidence="6">
    <location>
        <begin position="627"/>
        <end position="638"/>
    </location>
</feature>
<dbReference type="GO" id="GO:0008270">
    <property type="term" value="F:zinc ion binding"/>
    <property type="evidence" value="ECO:0007669"/>
    <property type="project" value="InterPro"/>
</dbReference>
<dbReference type="SUPFAM" id="SSF57701">
    <property type="entry name" value="Zn2/Cys6 DNA-binding domain"/>
    <property type="match status" value="1"/>
</dbReference>
<dbReference type="CDD" id="cd00067">
    <property type="entry name" value="GAL4"/>
    <property type="match status" value="1"/>
</dbReference>
<evidence type="ECO:0000256" key="2">
    <source>
        <dbReference type="ARBA" id="ARBA00023015"/>
    </source>
</evidence>
<dbReference type="VEuPathDB" id="FungiDB:ASPFODRAFT_54851"/>
<dbReference type="InterPro" id="IPR007219">
    <property type="entry name" value="XnlR_reg_dom"/>
</dbReference>
<dbReference type="Pfam" id="PF00172">
    <property type="entry name" value="Zn_clus"/>
    <property type="match status" value="1"/>
</dbReference>
<gene>
    <name evidence="8" type="ORF">ASPFODRAFT_54851</name>
</gene>
<evidence type="ECO:0000259" key="7">
    <source>
        <dbReference type="PROSITE" id="PS50048"/>
    </source>
</evidence>
<accession>A0A1M3SYS7</accession>
<dbReference type="CDD" id="cd12148">
    <property type="entry name" value="fungal_TF_MHR"/>
    <property type="match status" value="1"/>
</dbReference>
<feature type="region of interest" description="Disordered" evidence="6">
    <location>
        <begin position="627"/>
        <end position="663"/>
    </location>
</feature>
<name>A0A1M3SYS7_ASPLC</name>
<evidence type="ECO:0000256" key="6">
    <source>
        <dbReference type="SAM" id="MobiDB-lite"/>
    </source>
</evidence>
<keyword evidence="4" id="KW-0804">Transcription</keyword>
<dbReference type="InterPro" id="IPR053230">
    <property type="entry name" value="Trans_reg_galc"/>
</dbReference>
<keyword evidence="1" id="KW-0479">Metal-binding</keyword>
<feature type="compositionally biased region" description="Polar residues" evidence="6">
    <location>
        <begin position="650"/>
        <end position="663"/>
    </location>
</feature>
<dbReference type="SMART" id="SM00066">
    <property type="entry name" value="GAL4"/>
    <property type="match status" value="1"/>
</dbReference>
<dbReference type="GO" id="GO:0000981">
    <property type="term" value="F:DNA-binding transcription factor activity, RNA polymerase II-specific"/>
    <property type="evidence" value="ECO:0007669"/>
    <property type="project" value="InterPro"/>
</dbReference>
<sequence length="819" mass="92668">MDFTSPDNYIVTTSELRVRGQISSRGWMWDPTPIGPGRSQPNFGLTPYTVSRAHDKPLPEPYPFSSSCSSQDIATVAPKVPTPRATSTSVRSQRRRTARACEPCRQHKTKCDGNTPVCTQCLRLNMRCRYSDTKRVQDQKKLGLLTRKVIRYEKLLEEIERESEWNTARRISQTLRMSDQISPAEDDSRDGFEHYKSFIDLNNTDMVKESLTQDNSTDATGIFGKIPQVSWMQRLKDEAGQQRSDESADYPHTETPMFLLSHDIDNNVIDIPLSEDVDPYVLPDKDVADRFFSSYMDHVHPSFMVLRRVTFTEQYHQAWFSRPPRRWLAILNLIFAIGCRYCRFTSQGGGGHGSLDDLVYLNRACNLSLDENVLLEFTDLQQVQVETLAALYLFISGQVNHASRMSSLALRSALTLGINLRSGHRRLHHACGEARSRLWWSVYLLEHLITRVNGHASLIGGVLSTTLLPIPCEEEHYSRPEIASVIKNPTLKMAWLKKTLFQTCEERLTSASRLATYEPSASLIFHCEVDLATITQTILSTVSNSQALGEHPSRCELCIHRFNHTLDSWRAKLPQFCRFTESAESDRLRLNGEPAGFFRDKVRLALEYYSSRIILYQPYLSMKYSHLRSPSRPQSRSRSSSRDRTFSNSTAAGTRLNFSGTHPNVPSKLGPSCFCNGSRSRLHAEISIACLQSACSLVDIFPGTPDMIWLSRYTPWWSVSHFLTQAITVLVHGVFQFNPGPDLNGGSVNGTLISGGILDDRMSRTQLIASIWKASQWLHAMSQINPAAKHAFALCNSYIRQIAPAMDLHIKGFRTGRTV</sequence>
<evidence type="ECO:0000313" key="8">
    <source>
        <dbReference type="EMBL" id="OJZ79652.1"/>
    </source>
</evidence>
<dbReference type="Gene3D" id="4.10.240.10">
    <property type="entry name" value="Zn(2)-C6 fungal-type DNA-binding domain"/>
    <property type="match status" value="1"/>
</dbReference>
<dbReference type="GO" id="GO:0003677">
    <property type="term" value="F:DNA binding"/>
    <property type="evidence" value="ECO:0007669"/>
    <property type="project" value="UniProtKB-KW"/>
</dbReference>
<keyword evidence="2" id="KW-0805">Transcription regulation</keyword>
<evidence type="ECO:0000256" key="1">
    <source>
        <dbReference type="ARBA" id="ARBA00022723"/>
    </source>
</evidence>
<dbReference type="PROSITE" id="PS50048">
    <property type="entry name" value="ZN2_CY6_FUNGAL_2"/>
    <property type="match status" value="1"/>
</dbReference>
<dbReference type="GO" id="GO:0009893">
    <property type="term" value="P:positive regulation of metabolic process"/>
    <property type="evidence" value="ECO:0007669"/>
    <property type="project" value="UniProtKB-ARBA"/>
</dbReference>
<dbReference type="PANTHER" id="PTHR47654">
    <property type="entry name" value="ZN(II)2CYS6 TRANSCRIPTION FACTOR (EUROFUNG)-RELATED"/>
    <property type="match status" value="1"/>
</dbReference>
<dbReference type="AlphaFoldDB" id="A0A1M3SYS7"/>
<dbReference type="Proteomes" id="UP000184063">
    <property type="component" value="Unassembled WGS sequence"/>
</dbReference>
<dbReference type="GO" id="GO:0006351">
    <property type="term" value="P:DNA-templated transcription"/>
    <property type="evidence" value="ECO:0007669"/>
    <property type="project" value="InterPro"/>
</dbReference>
<dbReference type="PANTHER" id="PTHR47654:SF4">
    <property type="entry name" value="ZN(II)2CYS6 TRANSCRIPTION FACTOR (EUROFUNG)"/>
    <property type="match status" value="1"/>
</dbReference>
<evidence type="ECO:0000256" key="3">
    <source>
        <dbReference type="ARBA" id="ARBA00023125"/>
    </source>
</evidence>
<protein>
    <recommendedName>
        <fullName evidence="7">Zn(2)-C6 fungal-type domain-containing protein</fullName>
    </recommendedName>
</protein>
<dbReference type="OrthoDB" id="5296287at2759"/>
<dbReference type="InterPro" id="IPR001138">
    <property type="entry name" value="Zn2Cys6_DnaBD"/>
</dbReference>
<dbReference type="Pfam" id="PF04082">
    <property type="entry name" value="Fungal_trans"/>
    <property type="match status" value="1"/>
</dbReference>
<dbReference type="SMART" id="SM00906">
    <property type="entry name" value="Fungal_trans"/>
    <property type="match status" value="1"/>
</dbReference>
<feature type="domain" description="Zn(2)-C6 fungal-type" evidence="7">
    <location>
        <begin position="100"/>
        <end position="130"/>
    </location>
</feature>
<proteinExistence type="predicted"/>
<evidence type="ECO:0000256" key="4">
    <source>
        <dbReference type="ARBA" id="ARBA00023163"/>
    </source>
</evidence>
<reference evidence="9" key="1">
    <citation type="journal article" date="2017" name="Genome Biol.">
        <title>Comparative genomics reveals high biological diversity and specific adaptations in the industrially and medically important fungal genus Aspergillus.</title>
        <authorList>
            <person name="de Vries R.P."/>
            <person name="Riley R."/>
            <person name="Wiebenga A."/>
            <person name="Aguilar-Osorio G."/>
            <person name="Amillis S."/>
            <person name="Uchima C.A."/>
            <person name="Anderluh G."/>
            <person name="Asadollahi M."/>
            <person name="Askin M."/>
            <person name="Barry K."/>
            <person name="Battaglia E."/>
            <person name="Bayram O."/>
            <person name="Benocci T."/>
            <person name="Braus-Stromeyer S.A."/>
            <person name="Caldana C."/>
            <person name="Canovas D."/>
            <person name="Cerqueira G.C."/>
            <person name="Chen F."/>
            <person name="Chen W."/>
            <person name="Choi C."/>
            <person name="Clum A."/>
            <person name="Dos Santos R.A."/>
            <person name="Damasio A.R."/>
            <person name="Diallinas G."/>
            <person name="Emri T."/>
            <person name="Fekete E."/>
            <person name="Flipphi M."/>
            <person name="Freyberg S."/>
            <person name="Gallo A."/>
            <person name="Gournas C."/>
            <person name="Habgood R."/>
            <person name="Hainaut M."/>
            <person name="Harispe M.L."/>
            <person name="Henrissat B."/>
            <person name="Hilden K.S."/>
            <person name="Hope R."/>
            <person name="Hossain A."/>
            <person name="Karabika E."/>
            <person name="Karaffa L."/>
            <person name="Karanyi Z."/>
            <person name="Krasevec N."/>
            <person name="Kuo A."/>
            <person name="Kusch H."/>
            <person name="LaButti K."/>
            <person name="Lagendijk E.L."/>
            <person name="Lapidus A."/>
            <person name="Levasseur A."/>
            <person name="Lindquist E."/>
            <person name="Lipzen A."/>
            <person name="Logrieco A.F."/>
            <person name="MacCabe A."/>
            <person name="Maekelae M.R."/>
            <person name="Malavazi I."/>
            <person name="Melin P."/>
            <person name="Meyer V."/>
            <person name="Mielnichuk N."/>
            <person name="Miskei M."/>
            <person name="Molnar A.P."/>
            <person name="Mule G."/>
            <person name="Ngan C.Y."/>
            <person name="Orejas M."/>
            <person name="Orosz E."/>
            <person name="Ouedraogo J.P."/>
            <person name="Overkamp K.M."/>
            <person name="Park H.-S."/>
            <person name="Perrone G."/>
            <person name="Piumi F."/>
            <person name="Punt P.J."/>
            <person name="Ram A.F."/>
            <person name="Ramon A."/>
            <person name="Rauscher S."/>
            <person name="Record E."/>
            <person name="Riano-Pachon D.M."/>
            <person name="Robert V."/>
            <person name="Roehrig J."/>
            <person name="Ruller R."/>
            <person name="Salamov A."/>
            <person name="Salih N.S."/>
            <person name="Samson R.A."/>
            <person name="Sandor E."/>
            <person name="Sanguinetti M."/>
            <person name="Schuetze T."/>
            <person name="Sepcic K."/>
            <person name="Shelest E."/>
            <person name="Sherlock G."/>
            <person name="Sophianopoulou V."/>
            <person name="Squina F.M."/>
            <person name="Sun H."/>
            <person name="Susca A."/>
            <person name="Todd R.B."/>
            <person name="Tsang A."/>
            <person name="Unkles S.E."/>
            <person name="van de Wiele N."/>
            <person name="van Rossen-Uffink D."/>
            <person name="Oliveira J.V."/>
            <person name="Vesth T.C."/>
            <person name="Visser J."/>
            <person name="Yu J.-H."/>
            <person name="Zhou M."/>
            <person name="Andersen M.R."/>
            <person name="Archer D.B."/>
            <person name="Baker S.E."/>
            <person name="Benoit I."/>
            <person name="Brakhage A.A."/>
            <person name="Braus G.H."/>
            <person name="Fischer R."/>
            <person name="Frisvad J.C."/>
            <person name="Goldman G.H."/>
            <person name="Houbraken J."/>
            <person name="Oakley B."/>
            <person name="Pocsi I."/>
            <person name="Scazzocchio C."/>
            <person name="Seiboth B."/>
            <person name="vanKuyk P.A."/>
            <person name="Wortman J."/>
            <person name="Dyer P.S."/>
            <person name="Grigoriev I.V."/>
        </authorList>
    </citation>
    <scope>NUCLEOTIDE SEQUENCE [LARGE SCALE GENOMIC DNA]</scope>
    <source>
        <strain evidence="9">CBS 106.47</strain>
    </source>
</reference>